<feature type="domain" description="DUF4143" evidence="3">
    <location>
        <begin position="225"/>
        <end position="386"/>
    </location>
</feature>
<comment type="caution">
    <text evidence="4">The sequence shown here is derived from an EMBL/GenBank/DDBJ whole genome shotgun (WGS) entry which is preliminary data.</text>
</comment>
<dbReference type="PANTHER" id="PTHR33295:SF7">
    <property type="entry name" value="ATPASE"/>
    <property type="match status" value="1"/>
</dbReference>
<dbReference type="PANTHER" id="PTHR33295">
    <property type="entry name" value="ATPASE"/>
    <property type="match status" value="1"/>
</dbReference>
<dbReference type="OrthoDB" id="9804306at2"/>
<sequence>MLQRKIMNQLIAWKSREQRKCLLLQGARQVGKTYIVEEFGKQYYEHVITLNFEKNSSYRDIFEGDYDVDRIVARIMLAVPGSRFVPGKTLLFLDEIQSCPNARTALKFLSIDGRYDVIASGSLLGIGYGEVSSFPVGYIERVTMYSLDFEEFLWALGIDPAVIEYVRGFYESRTKVDESVHAQMMDYLRQYIVVGGMPAVVRNYVEHRDFLQVLDEQRDILADYEDDIAKYAKDSDKAKARACFLSIPKQLVRDSKRFSYAVVEKGSGARKYGGSLQWLYDAGIVNFCYCLERPELPLEGNADNRKFKVYMRDTGLLVAMLEDGSQKSILDGDLGIYKGAIYENIVGDMFAKNGRRLYYFEKDSKLEMDFFIRYQDVATAVEVKSSTNRQAKSMRSMIENYGVKRGIKLSPGNVGKAGEQVDVLPLYMAMFL</sequence>
<dbReference type="InterPro" id="IPR027417">
    <property type="entry name" value="P-loop_NTPase"/>
</dbReference>
<keyword evidence="5" id="KW-1185">Reference proteome</keyword>
<evidence type="ECO:0000313" key="4">
    <source>
        <dbReference type="EMBL" id="KFI60506.1"/>
    </source>
</evidence>
<dbReference type="SUPFAM" id="SSF52540">
    <property type="entry name" value="P-loop containing nucleoside triphosphate hydrolases"/>
    <property type="match status" value="1"/>
</dbReference>
<dbReference type="Pfam" id="PF13173">
    <property type="entry name" value="AAA_14"/>
    <property type="match status" value="1"/>
</dbReference>
<feature type="coiled-coil region" evidence="1">
    <location>
        <begin position="214"/>
        <end position="241"/>
    </location>
</feature>
<protein>
    <submittedName>
        <fullName evidence="4">AAA+ superfamily ATPase</fullName>
    </submittedName>
</protein>
<dbReference type="InterPro" id="IPR041682">
    <property type="entry name" value="AAA_14"/>
</dbReference>
<evidence type="ECO:0000313" key="5">
    <source>
        <dbReference type="Proteomes" id="UP000029046"/>
    </source>
</evidence>
<name>A0A087AP06_9BIFI</name>
<gene>
    <name evidence="4" type="ORF">BIGA_1099</name>
</gene>
<dbReference type="eggNOG" id="COG1373">
    <property type="taxonomic scope" value="Bacteria"/>
</dbReference>
<evidence type="ECO:0000256" key="1">
    <source>
        <dbReference type="SAM" id="Coils"/>
    </source>
</evidence>
<accession>A0A087AP06</accession>
<evidence type="ECO:0000259" key="3">
    <source>
        <dbReference type="Pfam" id="PF13635"/>
    </source>
</evidence>
<evidence type="ECO:0000259" key="2">
    <source>
        <dbReference type="Pfam" id="PF13173"/>
    </source>
</evidence>
<dbReference type="InterPro" id="IPR025420">
    <property type="entry name" value="DUF4143"/>
</dbReference>
<dbReference type="RefSeq" id="WP_033505410.1">
    <property type="nucleotide sequence ID" value="NZ_JGYX01000005.1"/>
</dbReference>
<dbReference type="Gene3D" id="3.40.50.300">
    <property type="entry name" value="P-loop containing nucleotide triphosphate hydrolases"/>
    <property type="match status" value="1"/>
</dbReference>
<proteinExistence type="predicted"/>
<keyword evidence="1" id="KW-0175">Coiled coil</keyword>
<reference evidence="4 5" key="1">
    <citation type="submission" date="2014-03" db="EMBL/GenBank/DDBJ databases">
        <title>Genomics of Bifidobacteria.</title>
        <authorList>
            <person name="Ventura M."/>
            <person name="Milani C."/>
            <person name="Lugli G.A."/>
        </authorList>
    </citation>
    <scope>NUCLEOTIDE SEQUENCE [LARGE SCALE GENOMIC DNA]</scope>
    <source>
        <strain evidence="4 5">LMG 11586</strain>
    </source>
</reference>
<dbReference type="AlphaFoldDB" id="A0A087AP06"/>
<dbReference type="Pfam" id="PF13635">
    <property type="entry name" value="DUF4143"/>
    <property type="match status" value="1"/>
</dbReference>
<dbReference type="EMBL" id="JGYX01000005">
    <property type="protein sequence ID" value="KFI60506.1"/>
    <property type="molecule type" value="Genomic_DNA"/>
</dbReference>
<feature type="domain" description="AAA" evidence="2">
    <location>
        <begin position="19"/>
        <end position="153"/>
    </location>
</feature>
<dbReference type="Proteomes" id="UP000029046">
    <property type="component" value="Unassembled WGS sequence"/>
</dbReference>
<organism evidence="4 5">
    <name type="scientific">Bifidobacterium pullorum subsp. gallinarum</name>
    <dbReference type="NCBI Taxonomy" id="78344"/>
    <lineage>
        <taxon>Bacteria</taxon>
        <taxon>Bacillati</taxon>
        <taxon>Actinomycetota</taxon>
        <taxon>Actinomycetes</taxon>
        <taxon>Bifidobacteriales</taxon>
        <taxon>Bifidobacteriaceae</taxon>
        <taxon>Bifidobacterium</taxon>
    </lineage>
</organism>